<organism evidence="1">
    <name type="scientific">Ceratitis capitata</name>
    <name type="common">Mediterranean fruit fly</name>
    <name type="synonym">Tephritis capitata</name>
    <dbReference type="NCBI Taxonomy" id="7213"/>
    <lineage>
        <taxon>Eukaryota</taxon>
        <taxon>Metazoa</taxon>
        <taxon>Ecdysozoa</taxon>
        <taxon>Arthropoda</taxon>
        <taxon>Hexapoda</taxon>
        <taxon>Insecta</taxon>
        <taxon>Pterygota</taxon>
        <taxon>Neoptera</taxon>
        <taxon>Endopterygota</taxon>
        <taxon>Diptera</taxon>
        <taxon>Brachycera</taxon>
        <taxon>Muscomorpha</taxon>
        <taxon>Tephritoidea</taxon>
        <taxon>Tephritidae</taxon>
        <taxon>Ceratitis</taxon>
        <taxon>Ceratitis</taxon>
    </lineage>
</organism>
<accession>W8BUZ1</accession>
<evidence type="ECO:0008006" key="2">
    <source>
        <dbReference type="Google" id="ProtNLM"/>
    </source>
</evidence>
<proteinExistence type="evidence at transcript level"/>
<reference evidence="1" key="1">
    <citation type="submission" date="2013-07" db="EMBL/GenBank/DDBJ databases">
        <authorList>
            <person name="Geib S."/>
        </authorList>
    </citation>
    <scope>NUCLEOTIDE SEQUENCE</scope>
</reference>
<evidence type="ECO:0000313" key="1">
    <source>
        <dbReference type="EMBL" id="JAC05161.1"/>
    </source>
</evidence>
<protein>
    <recommendedName>
        <fullName evidence="2">c-Myc-binding protein</fullName>
    </recommendedName>
</protein>
<dbReference type="OrthoDB" id="524165at2759"/>
<reference evidence="1" key="2">
    <citation type="journal article" date="2014" name="BMC Genomics">
        <title>A genomic perspective to assessing quality of mass-reared SIT flies used in Mediterranean fruit fly (Ceratitis capitata) eradication in California.</title>
        <authorList>
            <person name="Calla B."/>
            <person name="Hall B."/>
            <person name="Hou S."/>
            <person name="Geib S.M."/>
        </authorList>
    </citation>
    <scope>NUCLEOTIDE SEQUENCE</scope>
</reference>
<name>W8BUZ1_CERCA</name>
<dbReference type="EMBL" id="GAMC01001395">
    <property type="protein sequence ID" value="JAC05161.1"/>
    <property type="molecule type" value="mRNA"/>
</dbReference>
<sequence>MEMFLNEEISSEAKKDIRHAYLRECGITSKLNEILNKLLQANVKPENPLDFIREELGDKPIPTEMIDNLEHELDDAHREIRRLRGILKDLGVDNIDEQQFHDAETTGPDELENVANELNNSLTILSDGKREDEQKNQQHS</sequence>
<dbReference type="AlphaFoldDB" id="W8BUZ1"/>